<name>A0A9K3LHQ6_9STRA</name>
<organism evidence="4 5">
    <name type="scientific">Nitzschia inconspicua</name>
    <dbReference type="NCBI Taxonomy" id="303405"/>
    <lineage>
        <taxon>Eukaryota</taxon>
        <taxon>Sar</taxon>
        <taxon>Stramenopiles</taxon>
        <taxon>Ochrophyta</taxon>
        <taxon>Bacillariophyta</taxon>
        <taxon>Bacillariophyceae</taxon>
        <taxon>Bacillariophycidae</taxon>
        <taxon>Bacillariales</taxon>
        <taxon>Bacillariaceae</taxon>
        <taxon>Nitzschia</taxon>
    </lineage>
</organism>
<evidence type="ECO:0000256" key="1">
    <source>
        <dbReference type="ARBA" id="ARBA00001968"/>
    </source>
</evidence>
<keyword evidence="2" id="KW-0479">Metal-binding</keyword>
<sequence length="490" mass="56824">MRDFASTIALQRKRRKKREEEDEEDDELDAIFHFFFHVICLPLPATLSNDTPPRRIRRRPFAFRRKKGVIFYRDDKGNLLPMPPTMSSWYKLYCEEDSQETISNFHEKFRRRFRLRHQNFHRSCGEGWTFDGLAEATAISEEVIRTFFHEFIEFGATKLYPEYVVPPPSVEEVAAMCCTEYEAAGYPGCCGSMNATHVEHSKISYRNRQDHLSFKLPFTARTYNLVTSYRRRIFCTTDGHPARWNDKSLVRFDALATALHDGTSPLCDLEFELYTLDENGEVCKEKYKGVWLLVDNCCLNWGVTIPPIKESSTRAEWRFSRWLESLIKDVECTFGIMKGRWRILKAGIRLHGTESADKIWKTCCALHNWLLDTDGLDETWGSDYVFSLGSLNEEDMPVGVKALFSRNNICTTNYDSSGVGRGNDSLEDEEVEADEAFQGCIEKDSTGAIIVRKLSMQQFRERLVVHFDIAFKRKEIQWPGARFGLEEPTI</sequence>
<reference evidence="4" key="2">
    <citation type="submission" date="2021-04" db="EMBL/GenBank/DDBJ databases">
        <authorList>
            <person name="Podell S."/>
        </authorList>
    </citation>
    <scope>NUCLEOTIDE SEQUENCE</scope>
    <source>
        <strain evidence="4">Hildebrandi</strain>
    </source>
</reference>
<keyword evidence="4" id="KW-0378">Hydrolase</keyword>
<reference evidence="4" key="1">
    <citation type="journal article" date="2021" name="Sci. Rep.">
        <title>Diploid genomic architecture of Nitzschia inconspicua, an elite biomass production diatom.</title>
        <authorList>
            <person name="Oliver A."/>
            <person name="Podell S."/>
            <person name="Pinowska A."/>
            <person name="Traller J.C."/>
            <person name="Smith S.R."/>
            <person name="McClure R."/>
            <person name="Beliaev A."/>
            <person name="Bohutskyi P."/>
            <person name="Hill E.A."/>
            <person name="Rabines A."/>
            <person name="Zheng H."/>
            <person name="Allen L.Z."/>
            <person name="Kuo A."/>
            <person name="Grigoriev I.V."/>
            <person name="Allen A.E."/>
            <person name="Hazlebeck D."/>
            <person name="Allen E.E."/>
        </authorList>
    </citation>
    <scope>NUCLEOTIDE SEQUENCE</scope>
    <source>
        <strain evidence="4">Hildebrandi</strain>
    </source>
</reference>
<dbReference type="EMBL" id="JAGRRH010000012">
    <property type="protein sequence ID" value="KAG7362100.1"/>
    <property type="molecule type" value="Genomic_DNA"/>
</dbReference>
<dbReference type="AlphaFoldDB" id="A0A9K3LHQ6"/>
<comment type="cofactor">
    <cofactor evidence="1">
        <name>a divalent metal cation</name>
        <dbReference type="ChEBI" id="CHEBI:60240"/>
    </cofactor>
</comment>
<dbReference type="Proteomes" id="UP000693970">
    <property type="component" value="Unassembled WGS sequence"/>
</dbReference>
<dbReference type="Pfam" id="PF13359">
    <property type="entry name" value="DDE_Tnp_4"/>
    <property type="match status" value="1"/>
</dbReference>
<dbReference type="PANTHER" id="PTHR47150">
    <property type="entry name" value="OS12G0169200 PROTEIN"/>
    <property type="match status" value="1"/>
</dbReference>
<dbReference type="InterPro" id="IPR027806">
    <property type="entry name" value="HARBI1_dom"/>
</dbReference>
<dbReference type="PANTHER" id="PTHR47150:SF5">
    <property type="entry name" value="OS07G0546750 PROTEIN"/>
    <property type="match status" value="1"/>
</dbReference>
<dbReference type="GO" id="GO:0004519">
    <property type="term" value="F:endonuclease activity"/>
    <property type="evidence" value="ECO:0007669"/>
    <property type="project" value="UniProtKB-KW"/>
</dbReference>
<gene>
    <name evidence="4" type="ORF">IV203_025766</name>
</gene>
<dbReference type="OrthoDB" id="104598at2759"/>
<keyword evidence="4" id="KW-0255">Endonuclease</keyword>
<evidence type="ECO:0000259" key="3">
    <source>
        <dbReference type="Pfam" id="PF13359"/>
    </source>
</evidence>
<proteinExistence type="predicted"/>
<accession>A0A9K3LHQ6</accession>
<keyword evidence="5" id="KW-1185">Reference proteome</keyword>
<protein>
    <submittedName>
        <fullName evidence="4">DDE superfamily endonuclease</fullName>
    </submittedName>
</protein>
<feature type="domain" description="DDE Tnp4" evidence="3">
    <location>
        <begin position="220"/>
        <end position="368"/>
    </location>
</feature>
<dbReference type="GO" id="GO:0046872">
    <property type="term" value="F:metal ion binding"/>
    <property type="evidence" value="ECO:0007669"/>
    <property type="project" value="UniProtKB-KW"/>
</dbReference>
<evidence type="ECO:0000313" key="5">
    <source>
        <dbReference type="Proteomes" id="UP000693970"/>
    </source>
</evidence>
<comment type="caution">
    <text evidence="4">The sequence shown here is derived from an EMBL/GenBank/DDBJ whole genome shotgun (WGS) entry which is preliminary data.</text>
</comment>
<evidence type="ECO:0000256" key="2">
    <source>
        <dbReference type="ARBA" id="ARBA00022723"/>
    </source>
</evidence>
<keyword evidence="4" id="KW-0540">Nuclease</keyword>
<evidence type="ECO:0000313" key="4">
    <source>
        <dbReference type="EMBL" id="KAG7362100.1"/>
    </source>
</evidence>